<dbReference type="Gene3D" id="1.20.1050.10">
    <property type="match status" value="1"/>
</dbReference>
<evidence type="ECO:0000256" key="4">
    <source>
        <dbReference type="RuleBase" id="RU003494"/>
    </source>
</evidence>
<dbReference type="InterPro" id="IPR004045">
    <property type="entry name" value="Glutathione_S-Trfase_N"/>
</dbReference>
<feature type="domain" description="GST C-terminal" evidence="6">
    <location>
        <begin position="88"/>
        <end position="215"/>
    </location>
</feature>
<dbReference type="SFLD" id="SFLDG01152">
    <property type="entry name" value="Main.3:_Omega-_and_Tau-like"/>
    <property type="match status" value="1"/>
</dbReference>
<dbReference type="InterPro" id="IPR010987">
    <property type="entry name" value="Glutathione-S-Trfase_C-like"/>
</dbReference>
<dbReference type="PANTHER" id="PTHR11260">
    <property type="entry name" value="GLUTATHIONE S-TRANSFERASE, GST, SUPERFAMILY, GST DOMAIN CONTAINING"/>
    <property type="match status" value="1"/>
</dbReference>
<evidence type="ECO:0000313" key="7">
    <source>
        <dbReference type="EMBL" id="MED6216388.1"/>
    </source>
</evidence>
<evidence type="ECO:0000313" key="8">
    <source>
        <dbReference type="Proteomes" id="UP001341840"/>
    </source>
</evidence>
<dbReference type="InterPro" id="IPR045073">
    <property type="entry name" value="Omega/Tau-like"/>
</dbReference>
<dbReference type="PROSITE" id="PS50405">
    <property type="entry name" value="GST_CTER"/>
    <property type="match status" value="1"/>
</dbReference>
<comment type="caution">
    <text evidence="7">The sequence shown here is derived from an EMBL/GenBank/DDBJ whole genome shotgun (WGS) entry which is preliminary data.</text>
</comment>
<sequence>MAQEDVKLLGFLESPFVCRVQIALKFKGVEYTLVAQHLKNKSEELLKYNPVHKKVPVLVHNGRPINESLVIVEYIDEVWKGKSILPAVPYHRALARFWANFIDDELFHAVWRCVFTTNKKEREQNLKKAHKAFQFLEDDLKGKFFGGEEIGFVDIVAIYIAFWVPMMQEIAGLQLFTNEKFPKLYKWSQEFLSHPTIKECLPPRDIFFSYFKRRYEIHLTSAL</sequence>
<dbReference type="InterPro" id="IPR036249">
    <property type="entry name" value="Thioredoxin-like_sf"/>
</dbReference>
<dbReference type="InterPro" id="IPR004046">
    <property type="entry name" value="GST_C"/>
</dbReference>
<dbReference type="CDD" id="cd03185">
    <property type="entry name" value="GST_C_Tau"/>
    <property type="match status" value="1"/>
</dbReference>
<dbReference type="InterPro" id="IPR036282">
    <property type="entry name" value="Glutathione-S-Trfase_C_sf"/>
</dbReference>
<comment type="catalytic activity">
    <reaction evidence="3">
        <text>RX + glutathione = an S-substituted glutathione + a halide anion + H(+)</text>
        <dbReference type="Rhea" id="RHEA:16437"/>
        <dbReference type="ChEBI" id="CHEBI:15378"/>
        <dbReference type="ChEBI" id="CHEBI:16042"/>
        <dbReference type="ChEBI" id="CHEBI:17792"/>
        <dbReference type="ChEBI" id="CHEBI:57925"/>
        <dbReference type="ChEBI" id="CHEBI:90779"/>
        <dbReference type="EC" id="2.5.1.18"/>
    </reaction>
</comment>
<gene>
    <name evidence="7" type="primary">HSP26A_7</name>
    <name evidence="7" type="ORF">PIB30_007366</name>
</gene>
<reference evidence="7 8" key="1">
    <citation type="journal article" date="2023" name="Plants (Basel)">
        <title>Bridging the Gap: Combining Genomics and Transcriptomics Approaches to Understand Stylosanthes scabra, an Orphan Legume from the Brazilian Caatinga.</title>
        <authorList>
            <person name="Ferreira-Neto J.R.C."/>
            <person name="da Silva M.D."/>
            <person name="Binneck E."/>
            <person name="de Melo N.F."/>
            <person name="da Silva R.H."/>
            <person name="de Melo A.L.T.M."/>
            <person name="Pandolfi V."/>
            <person name="Bustamante F.O."/>
            <person name="Brasileiro-Vidal A.C."/>
            <person name="Benko-Iseppon A.M."/>
        </authorList>
    </citation>
    <scope>NUCLEOTIDE SEQUENCE [LARGE SCALE GENOMIC DNA]</scope>
    <source>
        <tissue evidence="7">Leaves</tissue>
    </source>
</reference>
<dbReference type="SFLD" id="SFLDS00019">
    <property type="entry name" value="Glutathione_Transferase_(cytos"/>
    <property type="match status" value="1"/>
</dbReference>
<dbReference type="Proteomes" id="UP001341840">
    <property type="component" value="Unassembled WGS sequence"/>
</dbReference>
<evidence type="ECO:0000259" key="5">
    <source>
        <dbReference type="PROSITE" id="PS50404"/>
    </source>
</evidence>
<evidence type="ECO:0000256" key="2">
    <source>
        <dbReference type="ARBA" id="ARBA00022679"/>
    </source>
</evidence>
<dbReference type="EMBL" id="JASCZI010271876">
    <property type="protein sequence ID" value="MED6216388.1"/>
    <property type="molecule type" value="Genomic_DNA"/>
</dbReference>
<dbReference type="Gene3D" id="3.40.30.10">
    <property type="entry name" value="Glutaredoxin"/>
    <property type="match status" value="1"/>
</dbReference>
<evidence type="ECO:0000256" key="3">
    <source>
        <dbReference type="ARBA" id="ARBA00047960"/>
    </source>
</evidence>
<dbReference type="InterPro" id="IPR045074">
    <property type="entry name" value="GST_C_Tau"/>
</dbReference>
<dbReference type="CDD" id="cd03058">
    <property type="entry name" value="GST_N_Tau"/>
    <property type="match status" value="1"/>
</dbReference>
<dbReference type="PROSITE" id="PS50404">
    <property type="entry name" value="GST_NTER"/>
    <property type="match status" value="1"/>
</dbReference>
<evidence type="ECO:0000259" key="6">
    <source>
        <dbReference type="PROSITE" id="PS50405"/>
    </source>
</evidence>
<organism evidence="7 8">
    <name type="scientific">Stylosanthes scabra</name>
    <dbReference type="NCBI Taxonomy" id="79078"/>
    <lineage>
        <taxon>Eukaryota</taxon>
        <taxon>Viridiplantae</taxon>
        <taxon>Streptophyta</taxon>
        <taxon>Embryophyta</taxon>
        <taxon>Tracheophyta</taxon>
        <taxon>Spermatophyta</taxon>
        <taxon>Magnoliopsida</taxon>
        <taxon>eudicotyledons</taxon>
        <taxon>Gunneridae</taxon>
        <taxon>Pentapetalae</taxon>
        <taxon>rosids</taxon>
        <taxon>fabids</taxon>
        <taxon>Fabales</taxon>
        <taxon>Fabaceae</taxon>
        <taxon>Papilionoideae</taxon>
        <taxon>50 kb inversion clade</taxon>
        <taxon>dalbergioids sensu lato</taxon>
        <taxon>Dalbergieae</taxon>
        <taxon>Pterocarpus clade</taxon>
        <taxon>Stylosanthes</taxon>
    </lineage>
</organism>
<dbReference type="SFLD" id="SFLDG00358">
    <property type="entry name" value="Main_(cytGST)"/>
    <property type="match status" value="1"/>
</dbReference>
<dbReference type="EC" id="2.5.1.18" evidence="1"/>
<name>A0ABU6Z516_9FABA</name>
<proteinExistence type="inferred from homology"/>
<dbReference type="PANTHER" id="PTHR11260:SF676">
    <property type="entry name" value="GLUTATHIONE S-TRANSFERASE U8"/>
    <property type="match status" value="1"/>
</dbReference>
<protein>
    <recommendedName>
        <fullName evidence="1">glutathione transferase</fullName>
        <ecNumber evidence="1">2.5.1.18</ecNumber>
    </recommendedName>
</protein>
<comment type="similarity">
    <text evidence="4">Belongs to the GST superfamily.</text>
</comment>
<keyword evidence="8" id="KW-1185">Reference proteome</keyword>
<accession>A0ABU6Z516</accession>
<dbReference type="InterPro" id="IPR040079">
    <property type="entry name" value="Glutathione_S-Trfase"/>
</dbReference>
<evidence type="ECO:0000256" key="1">
    <source>
        <dbReference type="ARBA" id="ARBA00012452"/>
    </source>
</evidence>
<keyword evidence="2 7" id="KW-0808">Transferase</keyword>
<dbReference type="Pfam" id="PF02798">
    <property type="entry name" value="GST_N"/>
    <property type="match status" value="1"/>
</dbReference>
<feature type="domain" description="GST N-terminal" evidence="5">
    <location>
        <begin position="4"/>
        <end position="83"/>
    </location>
</feature>
<dbReference type="SUPFAM" id="SSF47616">
    <property type="entry name" value="GST C-terminal domain-like"/>
    <property type="match status" value="1"/>
</dbReference>
<dbReference type="Pfam" id="PF00043">
    <property type="entry name" value="GST_C"/>
    <property type="match status" value="1"/>
</dbReference>
<dbReference type="GO" id="GO:0004364">
    <property type="term" value="F:glutathione transferase activity"/>
    <property type="evidence" value="ECO:0007669"/>
    <property type="project" value="UniProtKB-EC"/>
</dbReference>
<dbReference type="SUPFAM" id="SSF52833">
    <property type="entry name" value="Thioredoxin-like"/>
    <property type="match status" value="1"/>
</dbReference>